<sequence length="65" mass="7586">MISSSRVKDPFRHEKVKLELFTFSLEDSRSPSDSRSYGTFWPDERNLSTCQKCISTHLPHTVQIQ</sequence>
<dbReference type="AlphaFoldDB" id="F0WE65"/>
<name>F0WE65_9STRA</name>
<gene>
    <name evidence="1" type="primary">AlNc14C72G4921</name>
    <name evidence="1" type="ORF">ALNC14_056370</name>
</gene>
<reference evidence="1" key="2">
    <citation type="submission" date="2011-02" db="EMBL/GenBank/DDBJ databases">
        <authorList>
            <person name="MacLean D."/>
        </authorList>
    </citation>
    <scope>NUCLEOTIDE SEQUENCE</scope>
</reference>
<accession>F0WE65</accession>
<protein>
    <submittedName>
        <fullName evidence="1">AlNc14C72G4921 protein</fullName>
    </submittedName>
</protein>
<dbReference type="EMBL" id="FR824117">
    <property type="protein sequence ID" value="CCA19494.1"/>
    <property type="molecule type" value="Genomic_DNA"/>
</dbReference>
<organism evidence="1">
    <name type="scientific">Albugo laibachii Nc14</name>
    <dbReference type="NCBI Taxonomy" id="890382"/>
    <lineage>
        <taxon>Eukaryota</taxon>
        <taxon>Sar</taxon>
        <taxon>Stramenopiles</taxon>
        <taxon>Oomycota</taxon>
        <taxon>Peronosporomycetes</taxon>
        <taxon>Albuginales</taxon>
        <taxon>Albuginaceae</taxon>
        <taxon>Albugo</taxon>
    </lineage>
</organism>
<reference evidence="1" key="1">
    <citation type="journal article" date="2011" name="PLoS Biol.">
        <title>Gene gain and loss during evolution of obligate parasitism in the white rust pathogen of Arabidopsis thaliana.</title>
        <authorList>
            <person name="Kemen E."/>
            <person name="Gardiner A."/>
            <person name="Schultz-Larsen T."/>
            <person name="Kemen A.C."/>
            <person name="Balmuth A.L."/>
            <person name="Robert-Seilaniantz A."/>
            <person name="Bailey K."/>
            <person name="Holub E."/>
            <person name="Studholme D.J."/>
            <person name="Maclean D."/>
            <person name="Jones J.D."/>
        </authorList>
    </citation>
    <scope>NUCLEOTIDE SEQUENCE</scope>
</reference>
<evidence type="ECO:0000313" key="1">
    <source>
        <dbReference type="EMBL" id="CCA19494.1"/>
    </source>
</evidence>
<proteinExistence type="predicted"/>
<dbReference type="HOGENOM" id="CLU_2854320_0_0_1"/>